<name>A0A6S7I5R8_PARCT</name>
<dbReference type="SUPFAM" id="SSF53098">
    <property type="entry name" value="Ribonuclease H-like"/>
    <property type="match status" value="1"/>
</dbReference>
<proteinExistence type="predicted"/>
<dbReference type="AlphaFoldDB" id="A0A6S7I5R8"/>
<comment type="caution">
    <text evidence="2">The sequence shown here is derived from an EMBL/GenBank/DDBJ whole genome shotgun (WGS) entry which is preliminary data.</text>
</comment>
<evidence type="ECO:0000313" key="2">
    <source>
        <dbReference type="EMBL" id="CAB4012043.1"/>
    </source>
</evidence>
<dbReference type="InterPro" id="IPR036397">
    <property type="entry name" value="RNaseH_sf"/>
</dbReference>
<dbReference type="Proteomes" id="UP001152795">
    <property type="component" value="Unassembled WGS sequence"/>
</dbReference>
<accession>A0A6S7I5R8</accession>
<evidence type="ECO:0000259" key="1">
    <source>
        <dbReference type="Pfam" id="PF24764"/>
    </source>
</evidence>
<organism evidence="2 3">
    <name type="scientific">Paramuricea clavata</name>
    <name type="common">Red gorgonian</name>
    <name type="synonym">Violescent sea-whip</name>
    <dbReference type="NCBI Taxonomy" id="317549"/>
    <lineage>
        <taxon>Eukaryota</taxon>
        <taxon>Metazoa</taxon>
        <taxon>Cnidaria</taxon>
        <taxon>Anthozoa</taxon>
        <taxon>Octocorallia</taxon>
        <taxon>Malacalcyonacea</taxon>
        <taxon>Plexauridae</taxon>
        <taxon>Paramuricea</taxon>
    </lineage>
</organism>
<dbReference type="PANTHER" id="PTHR46791:SF13">
    <property type="entry name" value="CLR5 DOMAIN-CONTAINING PROTEIN"/>
    <property type="match status" value="1"/>
</dbReference>
<keyword evidence="3" id="KW-1185">Reference proteome</keyword>
<dbReference type="Pfam" id="PF24764">
    <property type="entry name" value="rva_4"/>
    <property type="match status" value="1"/>
</dbReference>
<reference evidence="2" key="1">
    <citation type="submission" date="2020-04" db="EMBL/GenBank/DDBJ databases">
        <authorList>
            <person name="Alioto T."/>
            <person name="Alioto T."/>
            <person name="Gomez Garrido J."/>
        </authorList>
    </citation>
    <scope>NUCLEOTIDE SEQUENCE</scope>
    <source>
        <strain evidence="2">A484AB</strain>
    </source>
</reference>
<dbReference type="PANTHER" id="PTHR46791">
    <property type="entry name" value="EXPRESSED PROTEIN"/>
    <property type="match status" value="1"/>
</dbReference>
<protein>
    <recommendedName>
        <fullName evidence="1">Integrase core domain-containing protein</fullName>
    </recommendedName>
</protein>
<dbReference type="Gene3D" id="3.30.420.10">
    <property type="entry name" value="Ribonuclease H-like superfamily/Ribonuclease H"/>
    <property type="match status" value="1"/>
</dbReference>
<dbReference type="InterPro" id="IPR012337">
    <property type="entry name" value="RNaseH-like_sf"/>
</dbReference>
<dbReference type="OrthoDB" id="5968637at2759"/>
<feature type="domain" description="Integrase core" evidence="1">
    <location>
        <begin position="120"/>
        <end position="303"/>
    </location>
</feature>
<dbReference type="GO" id="GO:0003676">
    <property type="term" value="F:nucleic acid binding"/>
    <property type="evidence" value="ECO:0007669"/>
    <property type="project" value="InterPro"/>
</dbReference>
<sequence>MDEEEAIRYYFFRRYEYSTILDFLDKYHDIKMSKRTLLNRLKQYGLTRRNCDINEAVLRQHISIELEGAGNLLGYRAMWRKLHLKYGINVPRSAVEILLREMDPEGTRLRQAHRLKRRNYINPGPNNCWHADGYDKLKPYGLPIHGCIDGFSRRVIWLKLEMSNNDPKVIGKLFRDAVIEVGGCPSILRTDRGTENGIMSSGQCFLRRNGTDSFAGLKAHRFGSSHSNQRIEAWWAYLRRSWTSWWINFFKDLIDAGNLDTSNKMHMECIWFCFNKIIQKELDEVREEWNNHYIRKSRHHTASGIPNTLYYLPESVGTIDYKHQYNPEDLEEINRELNPSDDSNESLIYQEYFGYVNEMLGITEPSSWRDALGLYHRLSTVAQT</sequence>
<gene>
    <name evidence="2" type="ORF">PACLA_8A069515</name>
</gene>
<dbReference type="EMBL" id="CACRXK020007356">
    <property type="protein sequence ID" value="CAB4012043.1"/>
    <property type="molecule type" value="Genomic_DNA"/>
</dbReference>
<evidence type="ECO:0000313" key="3">
    <source>
        <dbReference type="Proteomes" id="UP001152795"/>
    </source>
</evidence>
<dbReference type="InterPro" id="IPR058913">
    <property type="entry name" value="Integrase_dom_put"/>
</dbReference>